<sequence length="126" mass="14286">MNSESKQNLVDVTKQIGSVVGVPVQDVDIRDVYRFKLKDNSDGPIIVELNTKIKKENFIESTITYNKGKGSDSRLNTEHLKMNGPIKPIYVAKALTKRTKHLQFLARVFKKNHKSRVAGLPMVKCF</sequence>
<reference evidence="1 2" key="1">
    <citation type="submission" date="2020-04" db="EMBL/GenBank/DDBJ databases">
        <authorList>
            <person name="Wallbank WR R."/>
            <person name="Pardo Diaz C."/>
            <person name="Kozak K."/>
            <person name="Martin S."/>
            <person name="Jiggins C."/>
            <person name="Moest M."/>
            <person name="Warren A I."/>
            <person name="Byers J.R.P. K."/>
            <person name="Montejo-Kovacevich G."/>
            <person name="Yen C E."/>
        </authorList>
    </citation>
    <scope>NUCLEOTIDE SEQUENCE [LARGE SCALE GENOMIC DNA]</scope>
</reference>
<dbReference type="EMBL" id="CADEBC010000608">
    <property type="protein sequence ID" value="CAB3259213.1"/>
    <property type="molecule type" value="Genomic_DNA"/>
</dbReference>
<keyword evidence="2" id="KW-1185">Reference proteome</keyword>
<evidence type="ECO:0000313" key="2">
    <source>
        <dbReference type="Proteomes" id="UP000494106"/>
    </source>
</evidence>
<comment type="caution">
    <text evidence="1">The sequence shown here is derived from an EMBL/GenBank/DDBJ whole genome shotgun (WGS) entry which is preliminary data.</text>
</comment>
<accession>A0A8S1B971</accession>
<gene>
    <name evidence="1" type="ORF">APLA_LOCUS16932</name>
</gene>
<dbReference type="OrthoDB" id="7477547at2759"/>
<dbReference type="AlphaFoldDB" id="A0A8S1B971"/>
<evidence type="ECO:0000313" key="1">
    <source>
        <dbReference type="EMBL" id="CAB3259213.1"/>
    </source>
</evidence>
<dbReference type="Proteomes" id="UP000494106">
    <property type="component" value="Unassembled WGS sequence"/>
</dbReference>
<name>A0A8S1B971_ARCPL</name>
<organism evidence="1 2">
    <name type="scientific">Arctia plantaginis</name>
    <name type="common">Wood tiger moth</name>
    <name type="synonym">Phalaena plantaginis</name>
    <dbReference type="NCBI Taxonomy" id="874455"/>
    <lineage>
        <taxon>Eukaryota</taxon>
        <taxon>Metazoa</taxon>
        <taxon>Ecdysozoa</taxon>
        <taxon>Arthropoda</taxon>
        <taxon>Hexapoda</taxon>
        <taxon>Insecta</taxon>
        <taxon>Pterygota</taxon>
        <taxon>Neoptera</taxon>
        <taxon>Endopterygota</taxon>
        <taxon>Lepidoptera</taxon>
        <taxon>Glossata</taxon>
        <taxon>Ditrysia</taxon>
        <taxon>Noctuoidea</taxon>
        <taxon>Erebidae</taxon>
        <taxon>Arctiinae</taxon>
        <taxon>Arctia</taxon>
    </lineage>
</organism>
<protein>
    <submittedName>
        <fullName evidence="1">Uncharacterized protein</fullName>
    </submittedName>
</protein>
<proteinExistence type="predicted"/>